<dbReference type="SUPFAM" id="SSF52540">
    <property type="entry name" value="P-loop containing nucleoside triphosphate hydrolases"/>
    <property type="match status" value="1"/>
</dbReference>
<feature type="domain" description="Thioesterase" evidence="14">
    <location>
        <begin position="192"/>
        <end position="261"/>
    </location>
</feature>
<evidence type="ECO:0000256" key="3">
    <source>
        <dbReference type="ARBA" id="ARBA00012121"/>
    </source>
</evidence>
<dbReference type="EC" id="2.7.1.25" evidence="3"/>
<evidence type="ECO:0000256" key="2">
    <source>
        <dbReference type="ARBA" id="ARBA00007008"/>
    </source>
</evidence>
<evidence type="ECO:0000256" key="10">
    <source>
        <dbReference type="ARBA" id="ARBA00029724"/>
    </source>
</evidence>
<sequence>MLRPIFSFVSNLSPRLTPTPLRLLSRAPRSGSSFIHPRSTTRLYSTEPNPSVHPPPRSRIRRLAGFTSIAVLAFTLGLAFQTSRTVSRIMSAAVLTDEETLSAYTPEDARAAEVDSHIRNHPEAAKLRANPDFKEARPHLKIPETLRPRSLTAGTLAGPNKIVVPPLVFSEKEGKSMVSLMYLGSDMCGHIGIVHGGLLATLLDEGFARCCFPALPNKIGVTANLNIDYRAPAMANSYVALRAETVRVEGRKAWVEGRIETLPEEGKEPVVLVEAKALFIEPKQAATERSTLRNQQGLTIWLTGLSASGKSTIAVELEHQLLRNRGVHAYRLDGDNIRFGLNKDLGFSEADRNENIRRIAEVAKLFADSCSIAITSFISPYQKDRDTARKLHEVPRPARPPVHIDVPVEVAEQRDPKGLYKKAREGVIKEFTGISAPYEAPEKPEVYIKNVDLPVKDAVKQIIAYLDSQGYLPKQE</sequence>
<dbReference type="HAMAP" id="MF_00065">
    <property type="entry name" value="Adenylyl_sulf_kinase"/>
    <property type="match status" value="1"/>
</dbReference>
<evidence type="ECO:0000256" key="8">
    <source>
        <dbReference type="ARBA" id="ARBA00022840"/>
    </source>
</evidence>
<evidence type="ECO:0000313" key="16">
    <source>
        <dbReference type="Proteomes" id="UP001147746"/>
    </source>
</evidence>
<accession>A0A9W9U3W2</accession>
<evidence type="ECO:0000259" key="13">
    <source>
        <dbReference type="Pfam" id="PF01583"/>
    </source>
</evidence>
<dbReference type="Pfam" id="PF03061">
    <property type="entry name" value="4HBT"/>
    <property type="match status" value="1"/>
</dbReference>
<keyword evidence="9" id="KW-0198">Cysteine biosynthesis</keyword>
<evidence type="ECO:0000256" key="1">
    <source>
        <dbReference type="ARBA" id="ARBA00004806"/>
    </source>
</evidence>
<dbReference type="GO" id="GO:0005524">
    <property type="term" value="F:ATP binding"/>
    <property type="evidence" value="ECO:0007669"/>
    <property type="project" value="UniProtKB-KW"/>
</dbReference>
<feature type="region of interest" description="Disordered" evidence="12">
    <location>
        <begin position="28"/>
        <end position="56"/>
    </location>
</feature>
<evidence type="ECO:0000256" key="12">
    <source>
        <dbReference type="SAM" id="MobiDB-lite"/>
    </source>
</evidence>
<evidence type="ECO:0000256" key="11">
    <source>
        <dbReference type="ARBA" id="ARBA00031464"/>
    </source>
</evidence>
<dbReference type="NCBIfam" id="NF003013">
    <property type="entry name" value="PRK03846.1"/>
    <property type="match status" value="1"/>
</dbReference>
<dbReference type="EMBL" id="JAPZBO010000005">
    <property type="protein sequence ID" value="KAJ5315587.1"/>
    <property type="molecule type" value="Genomic_DNA"/>
</dbReference>
<reference evidence="15" key="2">
    <citation type="journal article" date="2023" name="IMA Fungus">
        <title>Comparative genomic study of the Penicillium genus elucidates a diverse pangenome and 15 lateral gene transfer events.</title>
        <authorList>
            <person name="Petersen C."/>
            <person name="Sorensen T."/>
            <person name="Nielsen M.R."/>
            <person name="Sondergaard T.E."/>
            <person name="Sorensen J.L."/>
            <person name="Fitzpatrick D.A."/>
            <person name="Frisvad J.C."/>
            <person name="Nielsen K.L."/>
        </authorList>
    </citation>
    <scope>NUCLEOTIDE SEQUENCE</scope>
    <source>
        <strain evidence="15">IBT 21472</strain>
    </source>
</reference>
<evidence type="ECO:0000256" key="4">
    <source>
        <dbReference type="ARBA" id="ARBA00018163"/>
    </source>
</evidence>
<dbReference type="PANTHER" id="PTHR47260">
    <property type="entry name" value="UPF0644 PROTEIN PB2B4.06"/>
    <property type="match status" value="1"/>
</dbReference>
<feature type="domain" description="APS kinase" evidence="13">
    <location>
        <begin position="296"/>
        <end position="449"/>
    </location>
</feature>
<dbReference type="Gene3D" id="3.40.50.300">
    <property type="entry name" value="P-loop containing nucleotide triphosphate hydrolases"/>
    <property type="match status" value="1"/>
</dbReference>
<protein>
    <recommendedName>
        <fullName evidence="4">Adenylyl-sulfate kinase</fullName>
        <ecNumber evidence="3">2.7.1.25</ecNumber>
    </recommendedName>
    <alternativeName>
        <fullName evidence="11">ATP adenosine-5'-phosphosulfate 3'-phosphotransferase</fullName>
    </alternativeName>
    <alternativeName>
        <fullName evidence="10">Adenosine-5'-phosphosulfate kinase</fullName>
    </alternativeName>
</protein>
<dbReference type="Pfam" id="PF01583">
    <property type="entry name" value="APS_kinase"/>
    <property type="match status" value="1"/>
</dbReference>
<dbReference type="SUPFAM" id="SSF54637">
    <property type="entry name" value="Thioesterase/thiol ester dehydrase-isomerase"/>
    <property type="match status" value="1"/>
</dbReference>
<evidence type="ECO:0000256" key="6">
    <source>
        <dbReference type="ARBA" id="ARBA00022741"/>
    </source>
</evidence>
<reference evidence="15" key="1">
    <citation type="submission" date="2022-12" db="EMBL/GenBank/DDBJ databases">
        <authorList>
            <person name="Petersen C."/>
        </authorList>
    </citation>
    <scope>NUCLEOTIDE SEQUENCE</scope>
    <source>
        <strain evidence="15">IBT 21472</strain>
    </source>
</reference>
<evidence type="ECO:0000256" key="7">
    <source>
        <dbReference type="ARBA" id="ARBA00022777"/>
    </source>
</evidence>
<comment type="caution">
    <text evidence="15">The sequence shown here is derived from an EMBL/GenBank/DDBJ whole genome shotgun (WGS) entry which is preliminary data.</text>
</comment>
<dbReference type="CDD" id="cd03443">
    <property type="entry name" value="PaaI_thioesterase"/>
    <property type="match status" value="1"/>
</dbReference>
<dbReference type="NCBIfam" id="TIGR00455">
    <property type="entry name" value="apsK"/>
    <property type="match status" value="1"/>
</dbReference>
<keyword evidence="6" id="KW-0547">Nucleotide-binding</keyword>
<name>A0A9W9U3W2_9EURO</name>
<dbReference type="PANTHER" id="PTHR47260:SF7">
    <property type="entry name" value="THIOESTERASE FAMILY PROTEIN (AFU_ORTHOLOGUE AFUA_1G10800)"/>
    <property type="match status" value="1"/>
</dbReference>
<keyword evidence="16" id="KW-1185">Reference proteome</keyword>
<dbReference type="InterPro" id="IPR059117">
    <property type="entry name" value="APS_kinase_dom"/>
</dbReference>
<feature type="compositionally biased region" description="Polar residues" evidence="12">
    <location>
        <begin position="38"/>
        <end position="49"/>
    </location>
</feature>
<comment type="pathway">
    <text evidence="1">Sulfur metabolism; hydrogen sulfide biosynthesis; sulfite from sulfate: step 2/3.</text>
</comment>
<dbReference type="GO" id="GO:0000103">
    <property type="term" value="P:sulfate assimilation"/>
    <property type="evidence" value="ECO:0007669"/>
    <property type="project" value="InterPro"/>
</dbReference>
<dbReference type="FunFam" id="3.40.50.300:FF:000212">
    <property type="entry name" value="Adenylyl-sulfate kinase"/>
    <property type="match status" value="1"/>
</dbReference>
<dbReference type="AlphaFoldDB" id="A0A9W9U3W2"/>
<dbReference type="GO" id="GO:0004020">
    <property type="term" value="F:adenylylsulfate kinase activity"/>
    <property type="evidence" value="ECO:0007669"/>
    <property type="project" value="UniProtKB-EC"/>
</dbReference>
<keyword evidence="9" id="KW-0028">Amino-acid biosynthesis</keyword>
<evidence type="ECO:0000256" key="5">
    <source>
        <dbReference type="ARBA" id="ARBA00022679"/>
    </source>
</evidence>
<dbReference type="InterPro" id="IPR052061">
    <property type="entry name" value="PTE-AB_protein"/>
</dbReference>
<evidence type="ECO:0000313" key="15">
    <source>
        <dbReference type="EMBL" id="KAJ5315587.1"/>
    </source>
</evidence>
<dbReference type="InterPro" id="IPR029069">
    <property type="entry name" value="HotDog_dom_sf"/>
</dbReference>
<keyword evidence="8" id="KW-0067">ATP-binding</keyword>
<gene>
    <name evidence="15" type="ORF">N7476_005894</name>
</gene>
<organism evidence="15 16">
    <name type="scientific">Penicillium atrosanguineum</name>
    <dbReference type="NCBI Taxonomy" id="1132637"/>
    <lineage>
        <taxon>Eukaryota</taxon>
        <taxon>Fungi</taxon>
        <taxon>Dikarya</taxon>
        <taxon>Ascomycota</taxon>
        <taxon>Pezizomycotina</taxon>
        <taxon>Eurotiomycetes</taxon>
        <taxon>Eurotiomycetidae</taxon>
        <taxon>Eurotiales</taxon>
        <taxon>Aspergillaceae</taxon>
        <taxon>Penicillium</taxon>
    </lineage>
</organism>
<dbReference type="InterPro" id="IPR002891">
    <property type="entry name" value="APS"/>
</dbReference>
<keyword evidence="7" id="KW-0418">Kinase</keyword>
<dbReference type="GO" id="GO:0019344">
    <property type="term" value="P:cysteine biosynthetic process"/>
    <property type="evidence" value="ECO:0007669"/>
    <property type="project" value="UniProtKB-KW"/>
</dbReference>
<dbReference type="Proteomes" id="UP001147746">
    <property type="component" value="Unassembled WGS sequence"/>
</dbReference>
<evidence type="ECO:0000259" key="14">
    <source>
        <dbReference type="Pfam" id="PF03061"/>
    </source>
</evidence>
<comment type="similarity">
    <text evidence="2">Belongs to the APS kinase family.</text>
</comment>
<dbReference type="Gene3D" id="3.10.129.10">
    <property type="entry name" value="Hotdog Thioesterase"/>
    <property type="match status" value="1"/>
</dbReference>
<dbReference type="CDD" id="cd02027">
    <property type="entry name" value="APSK"/>
    <property type="match status" value="1"/>
</dbReference>
<proteinExistence type="inferred from homology"/>
<keyword evidence="5" id="KW-0808">Transferase</keyword>
<evidence type="ECO:0000256" key="9">
    <source>
        <dbReference type="ARBA" id="ARBA00023192"/>
    </source>
</evidence>
<dbReference type="InterPro" id="IPR027417">
    <property type="entry name" value="P-loop_NTPase"/>
</dbReference>
<dbReference type="InterPro" id="IPR006683">
    <property type="entry name" value="Thioestr_dom"/>
</dbReference>